<dbReference type="FunFam" id="3.30.1330.40:FF:000001">
    <property type="entry name" value="L-PSP family endoribonuclease"/>
    <property type="match status" value="1"/>
</dbReference>
<dbReference type="PANTHER" id="PTHR11803:SF58">
    <property type="entry name" value="PROTEIN HMF1-RELATED"/>
    <property type="match status" value="1"/>
</dbReference>
<evidence type="ECO:0000313" key="5">
    <source>
        <dbReference type="Proteomes" id="UP000176244"/>
    </source>
</evidence>
<dbReference type="Proteomes" id="UP001163550">
    <property type="component" value="Chromosome"/>
</dbReference>
<dbReference type="SUPFAM" id="SSF55298">
    <property type="entry name" value="YjgF-like"/>
    <property type="match status" value="1"/>
</dbReference>
<dbReference type="NCBIfam" id="TIGR00004">
    <property type="entry name" value="Rid family detoxifying hydrolase"/>
    <property type="match status" value="1"/>
</dbReference>
<gene>
    <name evidence="2" type="primary">tdcF</name>
    <name evidence="2" type="ORF">ACWI_25940</name>
    <name evidence="3" type="ORF">FXB42_08430</name>
    <name evidence="4" type="ORF">LNN31_04885</name>
</gene>
<evidence type="ECO:0000256" key="1">
    <source>
        <dbReference type="ARBA" id="ARBA00010552"/>
    </source>
</evidence>
<dbReference type="EMBL" id="CP087994">
    <property type="protein sequence ID" value="UYO63769.1"/>
    <property type="molecule type" value="Genomic_DNA"/>
</dbReference>
<evidence type="ECO:0000313" key="6">
    <source>
        <dbReference type="Proteomes" id="UP000322619"/>
    </source>
</evidence>
<evidence type="ECO:0000313" key="3">
    <source>
        <dbReference type="EMBL" id="TYC85884.1"/>
    </source>
</evidence>
<dbReference type="Proteomes" id="UP000322619">
    <property type="component" value="Unassembled WGS sequence"/>
</dbReference>
<dbReference type="STRING" id="52694.ACWI_25940"/>
<reference evidence="4" key="3">
    <citation type="submission" date="2021-11" db="EMBL/GenBank/DDBJ databases">
        <title>Isoprene-degrading acetogen.</title>
        <authorList>
            <person name="Yang Y."/>
            <person name="Jin H."/>
            <person name="Yan J."/>
        </authorList>
    </citation>
    <scope>NUCLEOTIDE SEQUENCE</scope>
    <source>
        <strain evidence="4">Berkeley</strain>
    </source>
</reference>
<sequence length="127" mass="13512">MNKKAIIAKKAPAAVGPYSHAYLVGDTLYTSGQLGLIPETGELAEGVAEQAKRGLDNLNAVLEEAGFSRSDIVKTTVFLANMADFGVVNDIYAEFFEGQAEYPARSCMQVAALPKAALFEIEAIAVK</sequence>
<dbReference type="Pfam" id="PF01042">
    <property type="entry name" value="Ribonuc_L-PSP"/>
    <property type="match status" value="1"/>
</dbReference>
<dbReference type="GO" id="GO:0005829">
    <property type="term" value="C:cytosol"/>
    <property type="evidence" value="ECO:0007669"/>
    <property type="project" value="TreeGrafter"/>
</dbReference>
<dbReference type="PANTHER" id="PTHR11803">
    <property type="entry name" value="2-IMINOBUTANOATE/2-IMINOPROPANOATE DEAMINASE RIDA"/>
    <property type="match status" value="1"/>
</dbReference>
<dbReference type="EMBL" id="VSLA01000013">
    <property type="protein sequence ID" value="TYC85884.1"/>
    <property type="molecule type" value="Genomic_DNA"/>
</dbReference>
<comment type="similarity">
    <text evidence="1">Belongs to the RutC family.</text>
</comment>
<reference evidence="3 6" key="2">
    <citation type="submission" date="2019-08" db="EMBL/GenBank/DDBJ databases">
        <title>Isolation and enrichment of carboxydotrophic bacteria from anaerobic sludge for the production of bio-based chemicals from syngas.</title>
        <authorList>
            <person name="Antares A.L."/>
            <person name="Moreira J."/>
            <person name="Diender M."/>
            <person name="Parshina S.N."/>
            <person name="Stams A.J.M."/>
            <person name="Alves M."/>
            <person name="Alves J.I."/>
            <person name="Sousa D.Z."/>
        </authorList>
    </citation>
    <scope>NUCLEOTIDE SEQUENCE [LARGE SCALE GENOMIC DNA]</scope>
    <source>
        <strain evidence="3 6">JM</strain>
    </source>
</reference>
<evidence type="ECO:0000313" key="2">
    <source>
        <dbReference type="EMBL" id="OFV69952.1"/>
    </source>
</evidence>
<evidence type="ECO:0000313" key="4">
    <source>
        <dbReference type="EMBL" id="UYO63769.1"/>
    </source>
</evidence>
<dbReference type="OrthoDB" id="9803101at2"/>
<dbReference type="CDD" id="cd00448">
    <property type="entry name" value="YjgF_YER057c_UK114_family"/>
    <property type="match status" value="1"/>
</dbReference>
<name>A0A1F2PGG1_9FIRM</name>
<dbReference type="InterPro" id="IPR006056">
    <property type="entry name" value="RidA"/>
</dbReference>
<dbReference type="EMBL" id="LKEU01000035">
    <property type="protein sequence ID" value="OFV69952.1"/>
    <property type="molecule type" value="Genomic_DNA"/>
</dbReference>
<proteinExistence type="inferred from homology"/>
<evidence type="ECO:0000313" key="7">
    <source>
        <dbReference type="Proteomes" id="UP001163550"/>
    </source>
</evidence>
<dbReference type="EC" id="3.5.4.-" evidence="2"/>
<keyword evidence="7" id="KW-1185">Reference proteome</keyword>
<accession>A0A1F2PGG1</accession>
<keyword evidence="2" id="KW-0378">Hydrolase</keyword>
<reference evidence="2 5" key="1">
    <citation type="submission" date="2015-09" db="EMBL/GenBank/DDBJ databases">
        <title>Genome sequence of Acetobacterium wieringae DSM 1911.</title>
        <authorList>
            <person name="Poehlein A."/>
            <person name="Bengelsdorf F.R."/>
            <person name="Schiel-Bengelsdorf B."/>
            <person name="Duerre P."/>
            <person name="Daniel R."/>
        </authorList>
    </citation>
    <scope>NUCLEOTIDE SEQUENCE [LARGE SCALE GENOMIC DNA]</scope>
    <source>
        <strain evidence="2 5">DSM 1911</strain>
    </source>
</reference>
<dbReference type="Gene3D" id="3.30.1330.40">
    <property type="entry name" value="RutC-like"/>
    <property type="match status" value="1"/>
</dbReference>
<dbReference type="InterPro" id="IPR006175">
    <property type="entry name" value="YjgF/YER057c/UK114"/>
</dbReference>
<organism evidence="2 5">
    <name type="scientific">Acetobacterium wieringae</name>
    <dbReference type="NCBI Taxonomy" id="52694"/>
    <lineage>
        <taxon>Bacteria</taxon>
        <taxon>Bacillati</taxon>
        <taxon>Bacillota</taxon>
        <taxon>Clostridia</taxon>
        <taxon>Eubacteriales</taxon>
        <taxon>Eubacteriaceae</taxon>
        <taxon>Acetobacterium</taxon>
    </lineage>
</organism>
<dbReference type="InterPro" id="IPR035959">
    <property type="entry name" value="RutC-like_sf"/>
</dbReference>
<dbReference type="AlphaFoldDB" id="A0A1F2PGG1"/>
<protein>
    <submittedName>
        <fullName evidence="2">Putative reactive intermediate deaminase TdcF</fullName>
        <ecNumber evidence="2">3.5.4.-</ecNumber>
    </submittedName>
    <submittedName>
        <fullName evidence="4">Rid family detoxifying hydrolase</fullName>
    </submittedName>
    <submittedName>
        <fullName evidence="3">RidA family protein</fullName>
    </submittedName>
</protein>
<dbReference type="Proteomes" id="UP000176244">
    <property type="component" value="Unassembled WGS sequence"/>
</dbReference>
<dbReference type="GO" id="GO:0019239">
    <property type="term" value="F:deaminase activity"/>
    <property type="evidence" value="ECO:0007669"/>
    <property type="project" value="TreeGrafter"/>
</dbReference>
<dbReference type="RefSeq" id="WP_070371866.1">
    <property type="nucleotide sequence ID" value="NZ_CABIIK010000045.1"/>
</dbReference>